<keyword evidence="2" id="KW-0796">Tight junction</keyword>
<feature type="compositionally biased region" description="Polar residues" evidence="6">
    <location>
        <begin position="986"/>
        <end position="998"/>
    </location>
</feature>
<protein>
    <recommendedName>
        <fullName evidence="5">Cingulin</fullName>
    </recommendedName>
</protein>
<evidence type="ECO:0000256" key="3">
    <source>
        <dbReference type="ARBA" id="ARBA00023054"/>
    </source>
</evidence>
<feature type="region of interest" description="Disordered" evidence="6">
    <location>
        <begin position="29"/>
        <end position="49"/>
    </location>
</feature>
<dbReference type="PANTHER" id="PTHR46349">
    <property type="entry name" value="CINGULIN-LIKE PROTEIN 1-RELATED"/>
    <property type="match status" value="1"/>
</dbReference>
<comment type="similarity">
    <text evidence="4">Belongs to the cingulin family.</text>
</comment>
<sequence length="1325" mass="150356">MDHHVNGTLAEKPGPMDYGVQIRFINDLKEPSKSQKIRPKPSKPGSYGVAVRVQGIDGQPFVVLNSGEKGGDSFGVQIKGESKYGPPARSPQREDSFPASPGAASSSKDASGSFSSDSDLPENPYGVRQSRHGSRYSTSDEEPSPWRTPKAGSLEGRPVPQNRAGGYRTLPHKKSFGEQLRRTQSHGSLLNPELDEPPQPSAPGAGPPDTPRPLPPGGAVRSASMMNLPGRRQPSPSEDSAGSLSGLRPVRKPAVANSPEPAAPAGDIDTKPLSSVDSLIHKFDAKAQQRGRPSRRNRLSLDERKRSKSLDGRVPYHDTADGRELGAGEPQAGSGGGAGGSVADPGPPGSRSLGRASGRPVKENGLDKSKLTREWVNKSLEAPALEKQARKSQPDLQLKSTPDLLKDQQEVSQPGSSNHTKELIYSILKDGNTESDAAVKRKTNLVFEKVQALSAAPTAQSTASLPPAGELTQKVEELQRKLDEETKLRQRLELLQNGHRSGAPHDLEVRLEESEEECHRLRVAFEKKSQELQGSVQELKDMKTIKEETEAKLADLEDQLMEMQEELDRFREPMGDSPDRDALLKELLETREELEEVLRARQKLEDHLRQRERELTALKGALKEEVASHDRELDRVRQEYQHDMEQLRRNMEDVSQDQASLESERQKINTVVRNLQRELQESGEEAAHWKEMFQKNKDELRSTKQELLQVKVEREDFEEELKELRERFAAVRQEADQARNGAGNSGEASALRKELREVRDQLRDLTLSKQAQDDVLHQRERELLALKEALEDEVGGHDQEMAEMKQQFQQNVQQLQKDYEEAFKVKSSLEGEKEATEQMKKAVESTLRETQEENDDLRRKILGLETQIKEYRHFADNWQGTEARLKEKIAKLESDRKQMEESLGDATDQEQELLLVKRSLESRLEDAQRSLNRLSREHQDLTASLHEELAQKEQLKRAKNELEEEKRLLDKSIGKLTKELDQMAQESHSALSKLQSQLEEYKEKSRKEITDSQKQAKERNTEVEKMQYNLGRLQDEVMRLKQALQDAQAERENAVLDKELLAQRLHNLEQEMESKRRSQDDRSRQVKALEDKSKRLEVELDEERNTVELLTERINRTRDQIDQLRAELLQERSVRQDLECDKISLERQNKDLKSRLASSEVLQKPSANVSQLESHIQELQDKLQAEEREKSVLVSSNRKLERKVKELTIQIDDERQHVNDQKDQLSLRVKALKRQVDEAEEEIERLEAARKKALRELEEQHETNEQLQSRVKSLEKDLWRKAARSTAESSLKDDHLSSDEEFDSAYGPSSIASLLTEGNLQTSSC</sequence>
<dbReference type="EMBL" id="OX395143">
    <property type="protein sequence ID" value="CAI5798578.1"/>
    <property type="molecule type" value="Genomic_DNA"/>
</dbReference>
<feature type="compositionally biased region" description="Polar residues" evidence="6">
    <location>
        <begin position="234"/>
        <end position="243"/>
    </location>
</feature>
<organism evidence="8 9">
    <name type="scientific">Podarcis lilfordi</name>
    <name type="common">Lilford's wall lizard</name>
    <dbReference type="NCBI Taxonomy" id="74358"/>
    <lineage>
        <taxon>Eukaryota</taxon>
        <taxon>Metazoa</taxon>
        <taxon>Chordata</taxon>
        <taxon>Craniata</taxon>
        <taxon>Vertebrata</taxon>
        <taxon>Euteleostomi</taxon>
        <taxon>Lepidosauria</taxon>
        <taxon>Squamata</taxon>
        <taxon>Bifurcata</taxon>
        <taxon>Unidentata</taxon>
        <taxon>Episquamata</taxon>
        <taxon>Laterata</taxon>
        <taxon>Lacertibaenia</taxon>
        <taxon>Lacertidae</taxon>
        <taxon>Podarcis</taxon>
    </lineage>
</organism>
<gene>
    <name evidence="8" type="ORF">PODLI_1B035857</name>
</gene>
<feature type="domain" description="Myosin tail" evidence="7">
    <location>
        <begin position="1033"/>
        <end position="1276"/>
    </location>
</feature>
<dbReference type="Pfam" id="PF01576">
    <property type="entry name" value="Myosin_tail_1"/>
    <property type="match status" value="1"/>
</dbReference>
<feature type="region of interest" description="Disordered" evidence="6">
    <location>
        <begin position="1284"/>
        <end position="1307"/>
    </location>
</feature>
<dbReference type="GO" id="GO:0005923">
    <property type="term" value="C:bicellular tight junction"/>
    <property type="evidence" value="ECO:0007669"/>
    <property type="project" value="TreeGrafter"/>
</dbReference>
<evidence type="ECO:0000313" key="9">
    <source>
        <dbReference type="Proteomes" id="UP001178461"/>
    </source>
</evidence>
<feature type="region of interest" description="Disordered" evidence="6">
    <location>
        <begin position="986"/>
        <end position="1022"/>
    </location>
</feature>
<proteinExistence type="inferred from homology"/>
<keyword evidence="3" id="KW-0175">Coiled coil</keyword>
<feature type="compositionally biased region" description="Basic and acidic residues" evidence="6">
    <location>
        <begin position="360"/>
        <end position="376"/>
    </location>
</feature>
<evidence type="ECO:0000256" key="5">
    <source>
        <dbReference type="ARBA" id="ARBA00044075"/>
    </source>
</evidence>
<dbReference type="GO" id="GO:0008017">
    <property type="term" value="F:microtubule binding"/>
    <property type="evidence" value="ECO:0007669"/>
    <property type="project" value="TreeGrafter"/>
</dbReference>
<feature type="compositionally biased region" description="Basic and acidic residues" evidence="6">
    <location>
        <begin position="999"/>
        <end position="1022"/>
    </location>
</feature>
<evidence type="ECO:0000313" key="8">
    <source>
        <dbReference type="EMBL" id="CAI5798578.1"/>
    </source>
</evidence>
<evidence type="ECO:0000256" key="6">
    <source>
        <dbReference type="SAM" id="MobiDB-lite"/>
    </source>
</evidence>
<evidence type="ECO:0000259" key="7">
    <source>
        <dbReference type="Pfam" id="PF01576"/>
    </source>
</evidence>
<dbReference type="GO" id="GO:0000226">
    <property type="term" value="P:microtubule cytoskeleton organization"/>
    <property type="evidence" value="ECO:0007669"/>
    <property type="project" value="TreeGrafter"/>
</dbReference>
<comment type="subcellular location">
    <subcellularLocation>
        <location evidence="1">Cell junction</location>
        <location evidence="1">Tight junction</location>
    </subcellularLocation>
</comment>
<feature type="compositionally biased region" description="Basic and acidic residues" evidence="6">
    <location>
        <begin position="299"/>
        <end position="326"/>
    </location>
</feature>
<accession>A0AA35PUN5</accession>
<feature type="compositionally biased region" description="Low complexity" evidence="6">
    <location>
        <begin position="97"/>
        <end position="118"/>
    </location>
</feature>
<dbReference type="Gene3D" id="1.10.287.1490">
    <property type="match status" value="1"/>
</dbReference>
<reference evidence="8" key="1">
    <citation type="submission" date="2022-12" db="EMBL/GenBank/DDBJ databases">
        <authorList>
            <person name="Alioto T."/>
            <person name="Alioto T."/>
            <person name="Gomez Garrido J."/>
        </authorList>
    </citation>
    <scope>NUCLEOTIDE SEQUENCE</scope>
</reference>
<dbReference type="GO" id="GO:0016459">
    <property type="term" value="C:myosin complex"/>
    <property type="evidence" value="ECO:0007669"/>
    <property type="project" value="InterPro"/>
</dbReference>
<dbReference type="Proteomes" id="UP001178461">
    <property type="component" value="Chromosome 16"/>
</dbReference>
<evidence type="ECO:0000256" key="2">
    <source>
        <dbReference type="ARBA" id="ARBA00022427"/>
    </source>
</evidence>
<dbReference type="InterPro" id="IPR002928">
    <property type="entry name" value="Myosin_tail"/>
</dbReference>
<keyword evidence="9" id="KW-1185">Reference proteome</keyword>
<name>A0AA35PUN5_9SAUR</name>
<feature type="region of interest" description="Disordered" evidence="6">
    <location>
        <begin position="61"/>
        <end position="424"/>
    </location>
</feature>
<feature type="region of interest" description="Disordered" evidence="6">
    <location>
        <begin position="827"/>
        <end position="856"/>
    </location>
</feature>
<evidence type="ECO:0000256" key="1">
    <source>
        <dbReference type="ARBA" id="ARBA00004435"/>
    </source>
</evidence>
<dbReference type="PANTHER" id="PTHR46349:SF4">
    <property type="entry name" value="CINGULIN"/>
    <property type="match status" value="1"/>
</dbReference>
<feature type="compositionally biased region" description="Pro residues" evidence="6">
    <location>
        <begin position="197"/>
        <end position="216"/>
    </location>
</feature>
<keyword evidence="2" id="KW-0965">Cell junction</keyword>
<evidence type="ECO:0000256" key="4">
    <source>
        <dbReference type="ARBA" id="ARBA00038467"/>
    </source>
</evidence>